<feature type="domain" description="PRC-barrel" evidence="2">
    <location>
        <begin position="8"/>
        <end position="75"/>
    </location>
</feature>
<keyword evidence="5" id="KW-1185">Reference proteome</keyword>
<dbReference type="EMBL" id="JABEND010000006">
    <property type="protein sequence ID" value="NNG36327.1"/>
    <property type="molecule type" value="Genomic_DNA"/>
</dbReference>
<dbReference type="Pfam" id="PF05239">
    <property type="entry name" value="PRC"/>
    <property type="match status" value="1"/>
</dbReference>
<feature type="compositionally biased region" description="Polar residues" evidence="1">
    <location>
        <begin position="147"/>
        <end position="158"/>
    </location>
</feature>
<accession>A0A849A8J4</accession>
<feature type="region of interest" description="Disordered" evidence="1">
    <location>
        <begin position="279"/>
        <end position="319"/>
    </location>
</feature>
<dbReference type="Gene3D" id="3.90.50.10">
    <property type="entry name" value="Photosynthetic Reaction Center, subunit H, domain 2"/>
    <property type="match status" value="1"/>
</dbReference>
<feature type="compositionally biased region" description="Low complexity" evidence="1">
    <location>
        <begin position="176"/>
        <end position="188"/>
    </location>
</feature>
<dbReference type="GO" id="GO:0030077">
    <property type="term" value="C:plasma membrane light-harvesting complex"/>
    <property type="evidence" value="ECO:0007669"/>
    <property type="project" value="InterPro"/>
</dbReference>
<evidence type="ECO:0000313" key="4">
    <source>
        <dbReference type="EMBL" id="NNG36327.1"/>
    </source>
</evidence>
<dbReference type="RefSeq" id="WP_171200030.1">
    <property type="nucleotide sequence ID" value="NZ_JABEND010000006.1"/>
</dbReference>
<dbReference type="NCBIfam" id="TIGR02271">
    <property type="entry name" value="YsnF/AvaK domain"/>
    <property type="match status" value="1"/>
</dbReference>
<feature type="region of interest" description="Disordered" evidence="1">
    <location>
        <begin position="103"/>
        <end position="189"/>
    </location>
</feature>
<comment type="caution">
    <text evidence="4">The sequence shown here is derived from an EMBL/GenBank/DDBJ whole genome shotgun (WGS) entry which is preliminary data.</text>
</comment>
<dbReference type="PANTHER" id="PTHR38463">
    <property type="entry name" value="STRESS RESPONSE PROTEIN YSNF"/>
    <property type="match status" value="1"/>
</dbReference>
<evidence type="ECO:0000259" key="2">
    <source>
        <dbReference type="Pfam" id="PF05239"/>
    </source>
</evidence>
<feature type="compositionally biased region" description="Basic and acidic residues" evidence="1">
    <location>
        <begin position="284"/>
        <end position="319"/>
    </location>
</feature>
<dbReference type="Proteomes" id="UP000562984">
    <property type="component" value="Unassembled WGS sequence"/>
</dbReference>
<dbReference type="InterPro" id="IPR011033">
    <property type="entry name" value="PRC_barrel-like_sf"/>
</dbReference>
<feature type="domain" description="DUF2382" evidence="3">
    <location>
        <begin position="193"/>
        <end position="299"/>
    </location>
</feature>
<evidence type="ECO:0000313" key="5">
    <source>
        <dbReference type="Proteomes" id="UP000562984"/>
    </source>
</evidence>
<evidence type="ECO:0000259" key="3">
    <source>
        <dbReference type="Pfam" id="PF09557"/>
    </source>
</evidence>
<organism evidence="4 5">
    <name type="scientific">Nakamurella aerolata</name>
    <dbReference type="NCBI Taxonomy" id="1656892"/>
    <lineage>
        <taxon>Bacteria</taxon>
        <taxon>Bacillati</taxon>
        <taxon>Actinomycetota</taxon>
        <taxon>Actinomycetes</taxon>
        <taxon>Nakamurellales</taxon>
        <taxon>Nakamurellaceae</taxon>
        <taxon>Nakamurella</taxon>
    </lineage>
</organism>
<name>A0A849A8J4_9ACTN</name>
<dbReference type="InterPro" id="IPR052967">
    <property type="entry name" value="Stress_Response_Assoc"/>
</dbReference>
<proteinExistence type="predicted"/>
<dbReference type="PANTHER" id="PTHR38463:SF1">
    <property type="entry name" value="STRESS RESPONSE PROTEIN YSNF"/>
    <property type="match status" value="1"/>
</dbReference>
<dbReference type="Pfam" id="PF09557">
    <property type="entry name" value="DUF2382"/>
    <property type="match status" value="1"/>
</dbReference>
<feature type="compositionally biased region" description="Low complexity" evidence="1">
    <location>
        <begin position="114"/>
        <end position="136"/>
    </location>
</feature>
<dbReference type="InterPro" id="IPR014747">
    <property type="entry name" value="Bac_photo_RC_H_C"/>
</dbReference>
<gene>
    <name evidence="4" type="ORF">HKD39_11505</name>
</gene>
<dbReference type="AlphaFoldDB" id="A0A849A8J4"/>
<evidence type="ECO:0000256" key="1">
    <source>
        <dbReference type="SAM" id="MobiDB-lite"/>
    </source>
</evidence>
<dbReference type="SUPFAM" id="SSF50346">
    <property type="entry name" value="PRC-barrel domain"/>
    <property type="match status" value="1"/>
</dbReference>
<reference evidence="4 5" key="1">
    <citation type="submission" date="2020-05" db="EMBL/GenBank/DDBJ databases">
        <title>Nakamurella sp. DB0629 isolated from air conditioner.</title>
        <authorList>
            <person name="Kim D.H."/>
            <person name="Kim D.-U."/>
        </authorList>
    </citation>
    <scope>NUCLEOTIDE SEQUENCE [LARGE SCALE GENOMIC DNA]</scope>
    <source>
        <strain evidence="4 5">DB0629</strain>
    </source>
</reference>
<sequence length="319" mass="33908">MTISSDQIQSLYDSEVVDSEGDKVGGVGQVYLDDQSGQPSWVTVKTGLFGNNETFVPLQDASISESTITVPYTKDFIKDAPNIDGESHLDDNDQQNLYQYYNLGGTAGTRGQDANDTTGNDTTGNDTTGNDTAGYGTDREVNRGADTGTSGYDDTSSRTAADTGAVGGGTAGTGVAGTQAGTTAGGDVPDSIVRREEQLQVGKQQVEAGRLRIRKHVVTEQQTVTVPVEREEVQVVREPISGGQSGGTLGDDEVEVTLRAEEPVADKQVVDAERIGIQRNTVTENRDVTTDVSREEVEIDRDGDGVPDRLQGRQNGTDR</sequence>
<dbReference type="InterPro" id="IPR019060">
    <property type="entry name" value="DUF2382"/>
</dbReference>
<dbReference type="InterPro" id="IPR027275">
    <property type="entry name" value="PRC-brl_dom"/>
</dbReference>
<dbReference type="GO" id="GO:0019684">
    <property type="term" value="P:photosynthesis, light reaction"/>
    <property type="evidence" value="ECO:0007669"/>
    <property type="project" value="InterPro"/>
</dbReference>
<protein>
    <submittedName>
        <fullName evidence="4">PRC and DUF2382 domain-containing protein</fullName>
    </submittedName>
</protein>
<feature type="compositionally biased region" description="Gly residues" evidence="1">
    <location>
        <begin position="165"/>
        <end position="175"/>
    </location>
</feature>